<dbReference type="OrthoDB" id="2094222at2759"/>
<feature type="compositionally biased region" description="Pro residues" evidence="1">
    <location>
        <begin position="74"/>
        <end position="90"/>
    </location>
</feature>
<evidence type="ECO:0000313" key="4">
    <source>
        <dbReference type="Proteomes" id="UP000192578"/>
    </source>
</evidence>
<accession>A0A9X6NL24</accession>
<evidence type="ECO:0000313" key="3">
    <source>
        <dbReference type="EMBL" id="OWA51459.1"/>
    </source>
</evidence>
<gene>
    <name evidence="3" type="ORF">BV898_15940</name>
</gene>
<dbReference type="Proteomes" id="UP000192578">
    <property type="component" value="Unassembled WGS sequence"/>
</dbReference>
<keyword evidence="2" id="KW-0732">Signal</keyword>
<protein>
    <submittedName>
        <fullName evidence="3">Uncharacterized protein</fullName>
    </submittedName>
</protein>
<feature type="chain" id="PRO_5040770242" evidence="2">
    <location>
        <begin position="23"/>
        <end position="388"/>
    </location>
</feature>
<name>A0A9X6NL24_HYPEX</name>
<dbReference type="EMBL" id="MTYJ01000228">
    <property type="protein sequence ID" value="OWA51459.1"/>
    <property type="molecule type" value="Genomic_DNA"/>
</dbReference>
<proteinExistence type="predicted"/>
<organism evidence="3 4">
    <name type="scientific">Hypsibius exemplaris</name>
    <name type="common">Freshwater tardigrade</name>
    <dbReference type="NCBI Taxonomy" id="2072580"/>
    <lineage>
        <taxon>Eukaryota</taxon>
        <taxon>Metazoa</taxon>
        <taxon>Ecdysozoa</taxon>
        <taxon>Tardigrada</taxon>
        <taxon>Eutardigrada</taxon>
        <taxon>Parachela</taxon>
        <taxon>Hypsibioidea</taxon>
        <taxon>Hypsibiidae</taxon>
        <taxon>Hypsibius</taxon>
    </lineage>
</organism>
<evidence type="ECO:0000256" key="1">
    <source>
        <dbReference type="SAM" id="MobiDB-lite"/>
    </source>
</evidence>
<reference evidence="4" key="1">
    <citation type="submission" date="2017-01" db="EMBL/GenBank/DDBJ databases">
        <title>Comparative genomics of anhydrobiosis in the tardigrade Hypsibius dujardini.</title>
        <authorList>
            <person name="Yoshida Y."/>
            <person name="Koutsovoulos G."/>
            <person name="Laetsch D."/>
            <person name="Stevens L."/>
            <person name="Kumar S."/>
            <person name="Horikawa D."/>
            <person name="Ishino K."/>
            <person name="Komine S."/>
            <person name="Tomita M."/>
            <person name="Blaxter M."/>
            <person name="Arakawa K."/>
        </authorList>
    </citation>
    <scope>NUCLEOTIDE SEQUENCE [LARGE SCALE GENOMIC DNA]</scope>
    <source>
        <strain evidence="4">Z151</strain>
    </source>
</reference>
<dbReference type="AlphaFoldDB" id="A0A9X6NL24"/>
<feature type="signal peptide" evidence="2">
    <location>
        <begin position="1"/>
        <end position="22"/>
    </location>
</feature>
<comment type="caution">
    <text evidence="3">The sequence shown here is derived from an EMBL/GenBank/DDBJ whole genome shotgun (WGS) entry which is preliminary data.</text>
</comment>
<keyword evidence="4" id="KW-1185">Reference proteome</keyword>
<feature type="region of interest" description="Disordered" evidence="1">
    <location>
        <begin position="23"/>
        <end position="98"/>
    </location>
</feature>
<evidence type="ECO:0000256" key="2">
    <source>
        <dbReference type="SAM" id="SignalP"/>
    </source>
</evidence>
<sequence length="388" mass="41922">MANPCLLLLLLPIVLTVAPSTATLHPQPPEPRWRPTPRVVPPGRQLHPRDSSAPRRVVPLGRRPRPPGSSALQRPPPPPPPPTQPPPPGSCDPDTPTLPCGYQAWPAMAKADYLWSRVSATPYTPATLPTNAPTATELAQLANSSFDALSFTHRGDEMIVGRRKVIHPFGVVARAQLDLPPGSPYTGVLRCGGLGLIRLSWTSFNPSAVVPSIALKILIDGRPSVNFHALHDPAGQGTNQNFFLNPVSNIFPPTSQNIVADAFDAAIASLPGGVNDRPELRSLLGLWEQASISTNGQPEQNVVAPYQIQFVPTPQITASQADNGDHSQDFRTKLSAIPERTVLYTVVAYKKGSTNGLTIGRVVQTSPFIASKYGDEELYFQHASKRWH</sequence>